<dbReference type="InterPro" id="IPR000182">
    <property type="entry name" value="GNAT_dom"/>
</dbReference>
<dbReference type="GeneID" id="28854937"/>
<protein>
    <submittedName>
        <fullName evidence="2">Acetyltransferase (GNAT) domain-containing protein</fullName>
    </submittedName>
</protein>
<keyword evidence="3" id="KW-1185">Reference proteome</keyword>
<evidence type="ECO:0000313" key="2">
    <source>
        <dbReference type="EMBL" id="OAQ74287.1"/>
    </source>
</evidence>
<dbReference type="Pfam" id="PF13302">
    <property type="entry name" value="Acetyltransf_3"/>
    <property type="match status" value="1"/>
</dbReference>
<dbReference type="PANTHER" id="PTHR43792:SF16">
    <property type="entry name" value="N-ACETYLTRANSFERASE DOMAIN-CONTAINING PROTEIN"/>
    <property type="match status" value="1"/>
</dbReference>
<dbReference type="STRING" id="1380566.A0A179G902"/>
<dbReference type="RefSeq" id="XP_018150370.1">
    <property type="nucleotide sequence ID" value="XM_018290943.1"/>
</dbReference>
<organism evidence="2 3">
    <name type="scientific">Pochonia chlamydosporia 170</name>
    <dbReference type="NCBI Taxonomy" id="1380566"/>
    <lineage>
        <taxon>Eukaryota</taxon>
        <taxon>Fungi</taxon>
        <taxon>Dikarya</taxon>
        <taxon>Ascomycota</taxon>
        <taxon>Pezizomycotina</taxon>
        <taxon>Sordariomycetes</taxon>
        <taxon>Hypocreomycetidae</taxon>
        <taxon>Hypocreales</taxon>
        <taxon>Clavicipitaceae</taxon>
        <taxon>Pochonia</taxon>
    </lineage>
</organism>
<proteinExistence type="predicted"/>
<evidence type="ECO:0000259" key="1">
    <source>
        <dbReference type="PROSITE" id="PS51186"/>
    </source>
</evidence>
<dbReference type="AlphaFoldDB" id="A0A179G902"/>
<dbReference type="Proteomes" id="UP000078397">
    <property type="component" value="Unassembled WGS sequence"/>
</dbReference>
<dbReference type="PANTHER" id="PTHR43792">
    <property type="entry name" value="GNAT FAMILY, PUTATIVE (AFU_ORTHOLOGUE AFUA_3G00765)-RELATED-RELATED"/>
    <property type="match status" value="1"/>
</dbReference>
<feature type="domain" description="N-acetyltransferase" evidence="1">
    <location>
        <begin position="11"/>
        <end position="182"/>
    </location>
</feature>
<dbReference type="Gene3D" id="3.40.630.30">
    <property type="match status" value="1"/>
</dbReference>
<dbReference type="OrthoDB" id="630895at2759"/>
<name>A0A179G902_METCM</name>
<gene>
    <name evidence="2" type="ORF">VFPPC_13166</name>
</gene>
<dbReference type="InterPro" id="IPR051531">
    <property type="entry name" value="N-acetyltransferase"/>
</dbReference>
<comment type="caution">
    <text evidence="2">The sequence shown here is derived from an EMBL/GenBank/DDBJ whole genome shotgun (WGS) entry which is preliminary data.</text>
</comment>
<dbReference type="PROSITE" id="PS51186">
    <property type="entry name" value="GNAT"/>
    <property type="match status" value="1"/>
</dbReference>
<dbReference type="SUPFAM" id="SSF55729">
    <property type="entry name" value="Acyl-CoA N-acyltransferases (Nat)"/>
    <property type="match status" value="1"/>
</dbReference>
<evidence type="ECO:0000313" key="3">
    <source>
        <dbReference type="Proteomes" id="UP000078397"/>
    </source>
</evidence>
<dbReference type="GO" id="GO:0016747">
    <property type="term" value="F:acyltransferase activity, transferring groups other than amino-acyl groups"/>
    <property type="evidence" value="ECO:0007669"/>
    <property type="project" value="InterPro"/>
</dbReference>
<reference evidence="2 3" key="1">
    <citation type="journal article" date="2016" name="PLoS Pathog.">
        <title>Biosynthesis of antibiotic leucinostatins in bio-control fungus Purpureocillium lilacinum and their inhibition on phytophthora revealed by genome mining.</title>
        <authorList>
            <person name="Wang G."/>
            <person name="Liu Z."/>
            <person name="Lin R."/>
            <person name="Li E."/>
            <person name="Mao Z."/>
            <person name="Ling J."/>
            <person name="Yang Y."/>
            <person name="Yin W.B."/>
            <person name="Xie B."/>
        </authorList>
    </citation>
    <scope>NUCLEOTIDE SEQUENCE [LARGE SCALE GENOMIC DNA]</scope>
    <source>
        <strain evidence="2">170</strain>
    </source>
</reference>
<dbReference type="EMBL" id="LSBJ02000001">
    <property type="protein sequence ID" value="OAQ74287.1"/>
    <property type="molecule type" value="Genomic_DNA"/>
</dbReference>
<dbReference type="InterPro" id="IPR016181">
    <property type="entry name" value="Acyl_CoA_acyltransferase"/>
</dbReference>
<sequence length="194" mass="21845">MPQPKITTTRLILRPLTSSSSHINLFVDLDASPIVMKYLENEPLTPAQATADHASRLDASTKVDGLGYWVGYLDDKIIGWFSLAPTVVNGAVEATQAEIGYRLLPGFWRQGYAKEGARALMKYGFDELRLHEVWGQTMSVNAASRGTMSACGMQLVRRFWVDFEDPVPGTEEGEVEYRIGRDKWEDLADEKRRF</sequence>
<accession>A0A179G902</accession>
<dbReference type="KEGG" id="pchm:VFPPC_13166"/>